<evidence type="ECO:0000256" key="3">
    <source>
        <dbReference type="ARBA" id="ARBA00022475"/>
    </source>
</evidence>
<feature type="transmembrane region" description="Helical" evidence="9">
    <location>
        <begin position="259"/>
        <end position="285"/>
    </location>
</feature>
<feature type="transmembrane region" description="Helical" evidence="9">
    <location>
        <begin position="26"/>
        <end position="48"/>
    </location>
</feature>
<evidence type="ECO:0000313" key="12">
    <source>
        <dbReference type="EMBL" id="OGL88696.1"/>
    </source>
</evidence>
<dbReference type="AlphaFoldDB" id="A0A1F7VDV3"/>
<reference evidence="12 13" key="1">
    <citation type="journal article" date="2016" name="Nat. Commun.">
        <title>Thousands of microbial genomes shed light on interconnected biogeochemical processes in an aquifer system.</title>
        <authorList>
            <person name="Anantharaman K."/>
            <person name="Brown C.T."/>
            <person name="Hug L.A."/>
            <person name="Sharon I."/>
            <person name="Castelle C.J."/>
            <person name="Probst A.J."/>
            <person name="Thomas B.C."/>
            <person name="Singh A."/>
            <person name="Wilkins M.J."/>
            <person name="Karaoz U."/>
            <person name="Brodie E.L."/>
            <person name="Williams K.H."/>
            <person name="Hubbard S.S."/>
            <person name="Banfield J.F."/>
        </authorList>
    </citation>
    <scope>NUCLEOTIDE SEQUENCE [LARGE SCALE GENOMIC DNA]</scope>
</reference>
<dbReference type="Gene3D" id="1.20.1560.10">
    <property type="entry name" value="ABC transporter type 1, transmembrane domain"/>
    <property type="match status" value="1"/>
</dbReference>
<evidence type="ECO:0000256" key="5">
    <source>
        <dbReference type="ARBA" id="ARBA00022741"/>
    </source>
</evidence>
<evidence type="ECO:0000256" key="8">
    <source>
        <dbReference type="ARBA" id="ARBA00023136"/>
    </source>
</evidence>
<feature type="domain" description="ABC transporter" evidence="10">
    <location>
        <begin position="359"/>
        <end position="593"/>
    </location>
</feature>
<dbReference type="PANTHER" id="PTHR24221">
    <property type="entry name" value="ATP-BINDING CASSETTE SUB-FAMILY B"/>
    <property type="match status" value="1"/>
</dbReference>
<dbReference type="InterPro" id="IPR039421">
    <property type="entry name" value="Type_1_exporter"/>
</dbReference>
<evidence type="ECO:0000256" key="9">
    <source>
        <dbReference type="SAM" id="Phobius"/>
    </source>
</evidence>
<evidence type="ECO:0000256" key="7">
    <source>
        <dbReference type="ARBA" id="ARBA00022989"/>
    </source>
</evidence>
<gene>
    <name evidence="12" type="ORF">A3I42_00470</name>
</gene>
<feature type="domain" description="ABC transmembrane type-1" evidence="11">
    <location>
        <begin position="27"/>
        <end position="324"/>
    </location>
</feature>
<dbReference type="SMART" id="SM00382">
    <property type="entry name" value="AAA"/>
    <property type="match status" value="1"/>
</dbReference>
<dbReference type="GO" id="GO:0005886">
    <property type="term" value="C:plasma membrane"/>
    <property type="evidence" value="ECO:0007669"/>
    <property type="project" value="UniProtKB-SubCell"/>
</dbReference>
<keyword evidence="8 9" id="KW-0472">Membrane</keyword>
<dbReference type="GO" id="GO:0016887">
    <property type="term" value="F:ATP hydrolysis activity"/>
    <property type="evidence" value="ECO:0007669"/>
    <property type="project" value="InterPro"/>
</dbReference>
<dbReference type="InterPro" id="IPR003593">
    <property type="entry name" value="AAA+_ATPase"/>
</dbReference>
<comment type="caution">
    <text evidence="12">The sequence shown here is derived from an EMBL/GenBank/DDBJ whole genome shotgun (WGS) entry which is preliminary data.</text>
</comment>
<keyword evidence="5" id="KW-0547">Nucleotide-binding</keyword>
<dbReference type="SUPFAM" id="SSF90123">
    <property type="entry name" value="ABC transporter transmembrane region"/>
    <property type="match status" value="1"/>
</dbReference>
<dbReference type="Gene3D" id="3.40.50.300">
    <property type="entry name" value="P-loop containing nucleotide triphosphate hydrolases"/>
    <property type="match status" value="1"/>
</dbReference>
<sequence>MRIQTSHLTENLRLLSASFSAYKLRIVLLATLGFLSGILEGVGINAVVPMFSLVTHETFIQDDPLTRMTQSLFSHLHLNFTPPLLIAFIILLFICKALILLIANAVNAVITADYETSVRQKLYAATLAARWPYLAQQKIGHLEKILMDHVGNGASALMYLASAILLLTSLIMYVLVALNISVVITLITLALGGLFFLLFKPLLYKTRVMSQRFLNTAKEVAHHINEHMIGIKTVKTFNAEAPTAAHADIFFRRLRRSRIWMSIYTSIPNTLIQPLTIIFILVLFACAYPQPGFQIASFAVILYLIQKIFSYVQSVQTKLQSLNEIAPYLRSVADYMHNIAAQAESVDSHGLSFSFHTLLEMKDVSFSYSPERPVINRLSLMLPRGGVFGLIGSSGAGKTTLVDLLMRLLEPSQGQILLDGIPYASFAVNDWRRHIGYVSQDVFLLNDTVAHNISFYNETITRAKREEAARAAFIHDFIVNLPQGYDTVVGERGASLSAGQRQRIILARALAREPQLLILDEATSSLDNESEAAIQRSLQALKGKVTILIIAHRISTVLNTDMIFALDQGRIIEQGAPQELMNNANSYLSKMHNLAEHFSP</sequence>
<dbReference type="InterPro" id="IPR017871">
    <property type="entry name" value="ABC_transporter-like_CS"/>
</dbReference>
<evidence type="ECO:0000256" key="1">
    <source>
        <dbReference type="ARBA" id="ARBA00004651"/>
    </source>
</evidence>
<dbReference type="Pfam" id="PF00664">
    <property type="entry name" value="ABC_membrane"/>
    <property type="match status" value="1"/>
</dbReference>
<dbReference type="SUPFAM" id="SSF52540">
    <property type="entry name" value="P-loop containing nucleoside triphosphate hydrolases"/>
    <property type="match status" value="1"/>
</dbReference>
<keyword evidence="2" id="KW-0813">Transport</keyword>
<dbReference type="PROSITE" id="PS50929">
    <property type="entry name" value="ABC_TM1F"/>
    <property type="match status" value="1"/>
</dbReference>
<evidence type="ECO:0000256" key="4">
    <source>
        <dbReference type="ARBA" id="ARBA00022692"/>
    </source>
</evidence>
<dbReference type="GO" id="GO:0140359">
    <property type="term" value="F:ABC-type transporter activity"/>
    <property type="evidence" value="ECO:0007669"/>
    <property type="project" value="InterPro"/>
</dbReference>
<evidence type="ECO:0000313" key="13">
    <source>
        <dbReference type="Proteomes" id="UP000178264"/>
    </source>
</evidence>
<dbReference type="PANTHER" id="PTHR24221:SF654">
    <property type="entry name" value="ATP-BINDING CASSETTE SUB-FAMILY B MEMBER 6"/>
    <property type="match status" value="1"/>
</dbReference>
<evidence type="ECO:0000259" key="10">
    <source>
        <dbReference type="PROSITE" id="PS50893"/>
    </source>
</evidence>
<proteinExistence type="predicted"/>
<feature type="transmembrane region" description="Helical" evidence="9">
    <location>
        <begin position="84"/>
        <end position="110"/>
    </location>
</feature>
<dbReference type="Proteomes" id="UP000178264">
    <property type="component" value="Unassembled WGS sequence"/>
</dbReference>
<dbReference type="InterPro" id="IPR003439">
    <property type="entry name" value="ABC_transporter-like_ATP-bd"/>
</dbReference>
<feature type="transmembrane region" description="Helical" evidence="9">
    <location>
        <begin position="182"/>
        <end position="203"/>
    </location>
</feature>
<evidence type="ECO:0000259" key="11">
    <source>
        <dbReference type="PROSITE" id="PS50929"/>
    </source>
</evidence>
<organism evidence="12 13">
    <name type="scientific">Candidatus Uhrbacteria bacterium RIFCSPLOWO2_02_FULL_49_11</name>
    <dbReference type="NCBI Taxonomy" id="1802409"/>
    <lineage>
        <taxon>Bacteria</taxon>
        <taxon>Candidatus Uhriibacteriota</taxon>
    </lineage>
</organism>
<dbReference type="PROSITE" id="PS00211">
    <property type="entry name" value="ABC_TRANSPORTER_1"/>
    <property type="match status" value="1"/>
</dbReference>
<evidence type="ECO:0008006" key="14">
    <source>
        <dbReference type="Google" id="ProtNLM"/>
    </source>
</evidence>
<name>A0A1F7VDV3_9BACT</name>
<dbReference type="GO" id="GO:0005524">
    <property type="term" value="F:ATP binding"/>
    <property type="evidence" value="ECO:0007669"/>
    <property type="project" value="UniProtKB-KW"/>
</dbReference>
<dbReference type="InterPro" id="IPR011527">
    <property type="entry name" value="ABC1_TM_dom"/>
</dbReference>
<dbReference type="FunFam" id="3.40.50.300:FF:000299">
    <property type="entry name" value="ABC transporter ATP-binding protein/permease"/>
    <property type="match status" value="1"/>
</dbReference>
<accession>A0A1F7VDV3</accession>
<dbReference type="InterPro" id="IPR027417">
    <property type="entry name" value="P-loop_NTPase"/>
</dbReference>
<protein>
    <recommendedName>
        <fullName evidence="14">ABC transporter ATP-binding protein</fullName>
    </recommendedName>
</protein>
<comment type="subcellular location">
    <subcellularLocation>
        <location evidence="1">Cell membrane</location>
        <topology evidence="1">Multi-pass membrane protein</topology>
    </subcellularLocation>
</comment>
<dbReference type="PROSITE" id="PS50893">
    <property type="entry name" value="ABC_TRANSPORTER_2"/>
    <property type="match status" value="1"/>
</dbReference>
<keyword evidence="7 9" id="KW-1133">Transmembrane helix</keyword>
<dbReference type="Pfam" id="PF00005">
    <property type="entry name" value="ABC_tran"/>
    <property type="match status" value="1"/>
</dbReference>
<dbReference type="EMBL" id="MGER01000016">
    <property type="protein sequence ID" value="OGL88696.1"/>
    <property type="molecule type" value="Genomic_DNA"/>
</dbReference>
<dbReference type="GO" id="GO:0034040">
    <property type="term" value="F:ATPase-coupled lipid transmembrane transporter activity"/>
    <property type="evidence" value="ECO:0007669"/>
    <property type="project" value="TreeGrafter"/>
</dbReference>
<evidence type="ECO:0000256" key="2">
    <source>
        <dbReference type="ARBA" id="ARBA00022448"/>
    </source>
</evidence>
<keyword evidence="3" id="KW-1003">Cell membrane</keyword>
<keyword evidence="6" id="KW-0067">ATP-binding</keyword>
<evidence type="ECO:0000256" key="6">
    <source>
        <dbReference type="ARBA" id="ARBA00022840"/>
    </source>
</evidence>
<dbReference type="InterPro" id="IPR036640">
    <property type="entry name" value="ABC1_TM_sf"/>
</dbReference>
<keyword evidence="4 9" id="KW-0812">Transmembrane</keyword>
<feature type="transmembrane region" description="Helical" evidence="9">
    <location>
        <begin position="156"/>
        <end position="176"/>
    </location>
</feature>